<dbReference type="NCBIfam" id="TIGR01549">
    <property type="entry name" value="HAD-SF-IA-v1"/>
    <property type="match status" value="1"/>
</dbReference>
<organism evidence="5 6">
    <name type="scientific">Hoylesella timonensis</name>
    <dbReference type="NCBI Taxonomy" id="386414"/>
    <lineage>
        <taxon>Bacteria</taxon>
        <taxon>Pseudomonadati</taxon>
        <taxon>Bacteroidota</taxon>
        <taxon>Bacteroidia</taxon>
        <taxon>Bacteroidales</taxon>
        <taxon>Prevotellaceae</taxon>
        <taxon>Hoylesella</taxon>
    </lineage>
</organism>
<dbReference type="RefSeq" id="WP_103003876.1">
    <property type="nucleotide sequence ID" value="NZ_JBETXI010000001.1"/>
</dbReference>
<dbReference type="PRINTS" id="PR00413">
    <property type="entry name" value="HADHALOGNASE"/>
</dbReference>
<keyword evidence="2" id="KW-0479">Metal-binding</keyword>
<gene>
    <name evidence="5" type="ORF">BFS16_10290</name>
</gene>
<accession>A0A2K0XEB9</accession>
<sequence>MITDVMPPIHALLFDFGGTIDTNGQHWGKMLWQMYQKIGVPVCEDDFRKAYVYGERMLEKSPLVKPTDTLRRTIEVKLRLELEQLCMMGVWNVDEAELLHTQELLLSEIYQHVTQIIDQHRKMLQYLKERFPMGLVTNFYGNMNTVLQEFLLGDIFETVIESATVNIRKPDVRIFKMALDALQLPAEEVLVIGDSFYKDVEPASKLGCQTAWLKGEGWIEKQYDETLPTYILTSLSAIVSIVDEASTTKG</sequence>
<dbReference type="GO" id="GO:0044281">
    <property type="term" value="P:small molecule metabolic process"/>
    <property type="evidence" value="ECO:0007669"/>
    <property type="project" value="UniProtKB-ARBA"/>
</dbReference>
<dbReference type="SFLD" id="SFLDG01129">
    <property type="entry name" value="C1.5:_HAD__Beta-PGM__Phosphata"/>
    <property type="match status" value="1"/>
</dbReference>
<evidence type="ECO:0000256" key="1">
    <source>
        <dbReference type="ARBA" id="ARBA00001946"/>
    </source>
</evidence>
<dbReference type="GO" id="GO:0046872">
    <property type="term" value="F:metal ion binding"/>
    <property type="evidence" value="ECO:0007669"/>
    <property type="project" value="UniProtKB-KW"/>
</dbReference>
<name>A0A2K0XEB9_9BACT</name>
<dbReference type="SUPFAM" id="SSF56784">
    <property type="entry name" value="HAD-like"/>
    <property type="match status" value="1"/>
</dbReference>
<dbReference type="Gene3D" id="1.20.120.710">
    <property type="entry name" value="Haloacid dehalogenase hydrolase-like domain"/>
    <property type="match status" value="1"/>
</dbReference>
<evidence type="ECO:0000313" key="6">
    <source>
        <dbReference type="Proteomes" id="UP000236634"/>
    </source>
</evidence>
<proteinExistence type="predicted"/>
<evidence type="ECO:0000313" key="5">
    <source>
        <dbReference type="EMBL" id="PNP92869.1"/>
    </source>
</evidence>
<dbReference type="InterPro" id="IPR023214">
    <property type="entry name" value="HAD_sf"/>
</dbReference>
<dbReference type="InterPro" id="IPR036412">
    <property type="entry name" value="HAD-like_sf"/>
</dbReference>
<dbReference type="Gene3D" id="3.40.50.1000">
    <property type="entry name" value="HAD superfamily/HAD-like"/>
    <property type="match status" value="1"/>
</dbReference>
<comment type="cofactor">
    <cofactor evidence="1">
        <name>Mg(2+)</name>
        <dbReference type="ChEBI" id="CHEBI:18420"/>
    </cofactor>
</comment>
<comment type="caution">
    <text evidence="5">The sequence shown here is derived from an EMBL/GenBank/DDBJ whole genome shotgun (WGS) entry which is preliminary data.</text>
</comment>
<dbReference type="PANTHER" id="PTHR46470">
    <property type="entry name" value="N-ACYLNEURAMINATE-9-PHOSPHATASE"/>
    <property type="match status" value="1"/>
</dbReference>
<evidence type="ECO:0000256" key="4">
    <source>
        <dbReference type="ARBA" id="ARBA00022842"/>
    </source>
</evidence>
<dbReference type="Pfam" id="PF00702">
    <property type="entry name" value="Hydrolase"/>
    <property type="match status" value="1"/>
</dbReference>
<dbReference type="SFLD" id="SFLDS00003">
    <property type="entry name" value="Haloacid_Dehalogenase"/>
    <property type="match status" value="1"/>
</dbReference>
<evidence type="ECO:0000256" key="2">
    <source>
        <dbReference type="ARBA" id="ARBA00022723"/>
    </source>
</evidence>
<protein>
    <submittedName>
        <fullName evidence="5">Haloacid dehalogenase</fullName>
    </submittedName>
</protein>
<evidence type="ECO:0000256" key="3">
    <source>
        <dbReference type="ARBA" id="ARBA00022801"/>
    </source>
</evidence>
<dbReference type="AlphaFoldDB" id="A0A2K0XEB9"/>
<reference evidence="5 6" key="1">
    <citation type="submission" date="2017-03" db="EMBL/GenBank/DDBJ databases">
        <authorList>
            <person name="Afonso C.L."/>
            <person name="Miller P.J."/>
            <person name="Scott M.A."/>
            <person name="Spackman E."/>
            <person name="Goraichik I."/>
            <person name="Dimitrov K.M."/>
            <person name="Suarez D.L."/>
            <person name="Swayne D.E."/>
        </authorList>
    </citation>
    <scope>NUCLEOTIDE SEQUENCE [LARGE SCALE GENOMIC DNA]</scope>
    <source>
        <strain evidence="5 6">DNF00076</strain>
    </source>
</reference>
<dbReference type="Proteomes" id="UP000236634">
    <property type="component" value="Unassembled WGS sequence"/>
</dbReference>
<keyword evidence="3" id="KW-0378">Hydrolase</keyword>
<dbReference type="InterPro" id="IPR006439">
    <property type="entry name" value="HAD-SF_hydro_IA"/>
</dbReference>
<keyword evidence="4" id="KW-0460">Magnesium</keyword>
<dbReference type="PANTHER" id="PTHR46470:SF2">
    <property type="entry name" value="GLYCERALDEHYDE 3-PHOSPHATE PHOSPHATASE"/>
    <property type="match status" value="1"/>
</dbReference>
<dbReference type="EMBL" id="NBAX01000009">
    <property type="protein sequence ID" value="PNP92869.1"/>
    <property type="molecule type" value="Genomic_DNA"/>
</dbReference>
<dbReference type="InterPro" id="IPR051400">
    <property type="entry name" value="HAD-like_hydrolase"/>
</dbReference>
<dbReference type="GO" id="GO:0016791">
    <property type="term" value="F:phosphatase activity"/>
    <property type="evidence" value="ECO:0007669"/>
    <property type="project" value="TreeGrafter"/>
</dbReference>